<proteinExistence type="predicted"/>
<dbReference type="RefSeq" id="WP_110997856.1">
    <property type="nucleotide sequence ID" value="NZ_QKTW01000008.1"/>
</dbReference>
<feature type="chain" id="PRO_5016005847" description="Type IX secretion system membrane protein PorP/SprF" evidence="1">
    <location>
        <begin position="26"/>
        <end position="349"/>
    </location>
</feature>
<dbReference type="EMBL" id="QKTW01000008">
    <property type="protein sequence ID" value="PZF74010.1"/>
    <property type="molecule type" value="Genomic_DNA"/>
</dbReference>
<gene>
    <name evidence="2" type="ORF">DN068_05295</name>
</gene>
<dbReference type="NCBIfam" id="TIGR03519">
    <property type="entry name" value="T9SS_PorP_fam"/>
    <property type="match status" value="1"/>
</dbReference>
<sequence>MKKLSLRSIYFSLALLAISSLKVSAQDIHFSQFYETSILRNPALTGIFSGDYKVGAIYRSQWSSISAPFQTALVTAEGRVAVSDEVNDFVSFGLLAYYDKAGSINLQTLSVYPSINYNKSLEDKHESYLSLGFTGGYVQRSFDPGRMTFDEQYQNGIFNATNANGETLPNPKITQWDLGAGINFSSSAGQNNDVAYIVGVAAYHLTRPKDAFFTDESDIRQDTRWNINAGLGWRVSDIWKVQFNGNYMLQGSYNETIAGGLLCWNKMDDQMREVELALYAGIFYRVNDAIIPTFKLTYRDFGVTASYDFNTSKLKAASNLRGGFEISAFKTGLFKAQFDRARTVCPKAW</sequence>
<keyword evidence="3" id="KW-1185">Reference proteome</keyword>
<dbReference type="InterPro" id="IPR019861">
    <property type="entry name" value="PorP/SprF_Bacteroidetes"/>
</dbReference>
<evidence type="ECO:0008006" key="4">
    <source>
        <dbReference type="Google" id="ProtNLM"/>
    </source>
</evidence>
<dbReference type="OrthoDB" id="1186563at2"/>
<protein>
    <recommendedName>
        <fullName evidence="4">Type IX secretion system membrane protein PorP/SprF</fullName>
    </recommendedName>
</protein>
<evidence type="ECO:0000256" key="1">
    <source>
        <dbReference type="SAM" id="SignalP"/>
    </source>
</evidence>
<accession>A0A2W2ANR9</accession>
<dbReference type="Proteomes" id="UP000248745">
    <property type="component" value="Unassembled WGS sequence"/>
</dbReference>
<feature type="signal peptide" evidence="1">
    <location>
        <begin position="1"/>
        <end position="25"/>
    </location>
</feature>
<dbReference type="Pfam" id="PF11751">
    <property type="entry name" value="PorP_SprF"/>
    <property type="match status" value="1"/>
</dbReference>
<organism evidence="2 3">
    <name type="scientific">Taibaiella soli</name>
    <dbReference type="NCBI Taxonomy" id="1649169"/>
    <lineage>
        <taxon>Bacteria</taxon>
        <taxon>Pseudomonadati</taxon>
        <taxon>Bacteroidota</taxon>
        <taxon>Chitinophagia</taxon>
        <taxon>Chitinophagales</taxon>
        <taxon>Chitinophagaceae</taxon>
        <taxon>Taibaiella</taxon>
    </lineage>
</organism>
<reference evidence="2 3" key="1">
    <citation type="submission" date="2018-06" db="EMBL/GenBank/DDBJ databases">
        <title>Mucibacter soli gen. nov., sp. nov., a new member of the family Chitinophagaceae producing mucin.</title>
        <authorList>
            <person name="Kim M.-K."/>
            <person name="Park S."/>
            <person name="Kim T.-S."/>
            <person name="Joung Y."/>
            <person name="Han J.-H."/>
            <person name="Kim S.B."/>
        </authorList>
    </citation>
    <scope>NUCLEOTIDE SEQUENCE [LARGE SCALE GENOMIC DNA]</scope>
    <source>
        <strain evidence="2 3">R1-15</strain>
    </source>
</reference>
<comment type="caution">
    <text evidence="2">The sequence shown here is derived from an EMBL/GenBank/DDBJ whole genome shotgun (WGS) entry which is preliminary data.</text>
</comment>
<evidence type="ECO:0000313" key="2">
    <source>
        <dbReference type="EMBL" id="PZF74010.1"/>
    </source>
</evidence>
<keyword evidence="1" id="KW-0732">Signal</keyword>
<dbReference type="AlphaFoldDB" id="A0A2W2ANR9"/>
<name>A0A2W2ANR9_9BACT</name>
<evidence type="ECO:0000313" key="3">
    <source>
        <dbReference type="Proteomes" id="UP000248745"/>
    </source>
</evidence>